<comment type="cofactor">
    <cofactor evidence="2">
        <name>Zn(2+)</name>
        <dbReference type="ChEBI" id="CHEBI:29105"/>
    </cofactor>
</comment>
<evidence type="ECO:0000256" key="12">
    <source>
        <dbReference type="ARBA" id="ARBA00023242"/>
    </source>
</evidence>
<evidence type="ECO:0000256" key="11">
    <source>
        <dbReference type="ARBA" id="ARBA00023211"/>
    </source>
</evidence>
<name>A0A1X0R7S3_RHIZD</name>
<evidence type="ECO:0000313" key="15">
    <source>
        <dbReference type="EMBL" id="ORE08016.1"/>
    </source>
</evidence>
<organism evidence="15">
    <name type="scientific">Rhizopus microsporus var. microsporus</name>
    <dbReference type="NCBI Taxonomy" id="86635"/>
    <lineage>
        <taxon>Eukaryota</taxon>
        <taxon>Fungi</taxon>
        <taxon>Fungi incertae sedis</taxon>
        <taxon>Mucoromycota</taxon>
        <taxon>Mucoromycotina</taxon>
        <taxon>Mucoromycetes</taxon>
        <taxon>Mucorales</taxon>
        <taxon>Mucorineae</taxon>
        <taxon>Rhizopodaceae</taxon>
        <taxon>Rhizopus</taxon>
    </lineage>
</organism>
<dbReference type="GO" id="GO:0000398">
    <property type="term" value="P:mRNA splicing, via spliceosome"/>
    <property type="evidence" value="ECO:0007669"/>
    <property type="project" value="TreeGrafter"/>
</dbReference>
<dbReference type="InterPro" id="IPR029052">
    <property type="entry name" value="Metallo-depent_PP-like"/>
</dbReference>
<dbReference type="PANTHER" id="PTHR12849:SF0">
    <property type="entry name" value="LARIAT DEBRANCHING ENZYME"/>
    <property type="match status" value="1"/>
</dbReference>
<evidence type="ECO:0000256" key="6">
    <source>
        <dbReference type="ARBA" id="ARBA00022664"/>
    </source>
</evidence>
<dbReference type="SMART" id="SM01124">
    <property type="entry name" value="DBR1"/>
    <property type="match status" value="1"/>
</dbReference>
<dbReference type="OrthoDB" id="407609at2759"/>
<comment type="cofactor">
    <cofactor evidence="3">
        <name>Fe(2+)</name>
        <dbReference type="ChEBI" id="CHEBI:29033"/>
    </cofactor>
</comment>
<dbReference type="Pfam" id="PF00149">
    <property type="entry name" value="Metallophos"/>
    <property type="match status" value="1"/>
</dbReference>
<dbReference type="SUPFAM" id="SSF56300">
    <property type="entry name" value="Metallo-dependent phosphatases"/>
    <property type="match status" value="1"/>
</dbReference>
<evidence type="ECO:0000256" key="10">
    <source>
        <dbReference type="ARBA" id="ARBA00023004"/>
    </source>
</evidence>
<dbReference type="GO" id="GO:0046872">
    <property type="term" value="F:metal ion binding"/>
    <property type="evidence" value="ECO:0007669"/>
    <property type="project" value="UniProtKB-KW"/>
</dbReference>
<keyword evidence="12" id="KW-0539">Nucleus</keyword>
<dbReference type="Pfam" id="PF05011">
    <property type="entry name" value="DBR1"/>
    <property type="match status" value="1"/>
</dbReference>
<dbReference type="Proteomes" id="UP000242414">
    <property type="component" value="Unassembled WGS sequence"/>
</dbReference>
<dbReference type="FunFam" id="3.60.21.10:FF:000035">
    <property type="entry name" value="Lariat debranching enzyme"/>
    <property type="match status" value="1"/>
</dbReference>
<sequence length="478" mass="55256">MTTRSMRIAIEGCCHGQLDNIYDTIKHDELATGKKVDLVLICGDFQAVRNMSDLACMSVPDKYKKIGNFWKYYSGKVKAPYPTIFIGGNHEASNYLWELYYGGWVCDNIYYLGNAGVINFGGLRIAGLSGIYSEHSYYRTHYEVSPYNSSEKRSVYHVRDYDVKKLLQIREPVDIFLSHDWPRGIERHGDVQDLIKRKPFFEKEILSRRLGSFPNELLLSKIQPARWFAAHLHVRYEAEIDHNNKDNYTDSTKQLLEKHNIPVAKNLDEIKIEDDDDDNDNGSNDSATEKDSKPPKTTKFLSLDKCLPHHQYLEIIDVPVSCDENDEPDFYYDLEWLSITRAMNKYLSVSRQHIPMPSDEKLKEEIAKEREQLEKQKQHNVLDLKIPHNFEPTAPAHGTDTGGRNMFMQLQRPFFNPQTDLFCKVIGIENKINANGQRVNEVNNTETSINDSSQDTKRQKVAEETIQSEITIDESEFL</sequence>
<keyword evidence="10" id="KW-0408">Iron</keyword>
<evidence type="ECO:0000256" key="8">
    <source>
        <dbReference type="ARBA" id="ARBA00022801"/>
    </source>
</evidence>
<evidence type="ECO:0000256" key="2">
    <source>
        <dbReference type="ARBA" id="ARBA00001947"/>
    </source>
</evidence>
<dbReference type="AlphaFoldDB" id="A0A1X0R7S3"/>
<dbReference type="InterPro" id="IPR007708">
    <property type="entry name" value="DBR1_C"/>
</dbReference>
<dbReference type="PANTHER" id="PTHR12849">
    <property type="entry name" value="RNA LARIAT DEBRANCHING ENZYME"/>
    <property type="match status" value="1"/>
</dbReference>
<accession>A0A1X0R7S3</accession>
<dbReference type="CDD" id="cd00844">
    <property type="entry name" value="MPP_Dbr1_N"/>
    <property type="match status" value="1"/>
</dbReference>
<protein>
    <submittedName>
        <fullName evidence="15">DBR1-domain-containing protein</fullName>
    </submittedName>
</protein>
<keyword evidence="8" id="KW-0378">Hydrolase</keyword>
<keyword evidence="6" id="KW-0507">mRNA processing</keyword>
<dbReference type="GO" id="GO:0008419">
    <property type="term" value="F:RNA lariat debranching enzyme activity"/>
    <property type="evidence" value="ECO:0007669"/>
    <property type="project" value="TreeGrafter"/>
</dbReference>
<evidence type="ECO:0000256" key="13">
    <source>
        <dbReference type="SAM" id="MobiDB-lite"/>
    </source>
</evidence>
<evidence type="ECO:0000256" key="3">
    <source>
        <dbReference type="ARBA" id="ARBA00001954"/>
    </source>
</evidence>
<evidence type="ECO:0000256" key="1">
    <source>
        <dbReference type="ARBA" id="ARBA00001936"/>
    </source>
</evidence>
<proteinExistence type="inferred from homology"/>
<evidence type="ECO:0000256" key="5">
    <source>
        <dbReference type="ARBA" id="ARBA00006045"/>
    </source>
</evidence>
<keyword evidence="7" id="KW-0479">Metal-binding</keyword>
<comment type="similarity">
    <text evidence="5">Belongs to the lariat debranching enzyme family.</text>
</comment>
<dbReference type="InterPro" id="IPR041816">
    <property type="entry name" value="Dbr1_N"/>
</dbReference>
<dbReference type="Gene3D" id="3.60.21.10">
    <property type="match status" value="1"/>
</dbReference>
<feature type="domain" description="Lariat debranching enzyme C-terminal" evidence="14">
    <location>
        <begin position="288"/>
        <end position="432"/>
    </location>
</feature>
<evidence type="ECO:0000256" key="9">
    <source>
        <dbReference type="ARBA" id="ARBA00022833"/>
    </source>
</evidence>
<comment type="cofactor">
    <cofactor evidence="1">
        <name>Mn(2+)</name>
        <dbReference type="ChEBI" id="CHEBI:29035"/>
    </cofactor>
</comment>
<reference evidence="15" key="1">
    <citation type="journal article" date="2016" name="Proc. Natl. Acad. Sci. U.S.A.">
        <title>Lipid metabolic changes in an early divergent fungus govern the establishment of a mutualistic symbiosis with endobacteria.</title>
        <authorList>
            <person name="Lastovetsky O.A."/>
            <person name="Gaspar M.L."/>
            <person name="Mondo S.J."/>
            <person name="LaButti K.M."/>
            <person name="Sandor L."/>
            <person name="Grigoriev I.V."/>
            <person name="Henry S.A."/>
            <person name="Pawlowska T.E."/>
        </authorList>
    </citation>
    <scope>NUCLEOTIDE SEQUENCE [LARGE SCALE GENOMIC DNA]</scope>
    <source>
        <strain evidence="15">ATCC 52814</strain>
    </source>
</reference>
<dbReference type="InterPro" id="IPR004843">
    <property type="entry name" value="Calcineurin-like_PHP"/>
</dbReference>
<comment type="subcellular location">
    <subcellularLocation>
        <location evidence="4">Nucleus</location>
    </subcellularLocation>
</comment>
<evidence type="ECO:0000256" key="7">
    <source>
        <dbReference type="ARBA" id="ARBA00022723"/>
    </source>
</evidence>
<dbReference type="GO" id="GO:0005634">
    <property type="term" value="C:nucleus"/>
    <property type="evidence" value="ECO:0007669"/>
    <property type="project" value="UniProtKB-SubCell"/>
</dbReference>
<keyword evidence="11" id="KW-0464">Manganese</keyword>
<dbReference type="EMBL" id="KV921895">
    <property type="protein sequence ID" value="ORE08016.1"/>
    <property type="molecule type" value="Genomic_DNA"/>
</dbReference>
<keyword evidence="9" id="KW-0862">Zinc</keyword>
<feature type="region of interest" description="Disordered" evidence="13">
    <location>
        <begin position="268"/>
        <end position="297"/>
    </location>
</feature>
<feature type="compositionally biased region" description="Acidic residues" evidence="13">
    <location>
        <begin position="271"/>
        <end position="280"/>
    </location>
</feature>
<evidence type="ECO:0000256" key="4">
    <source>
        <dbReference type="ARBA" id="ARBA00004123"/>
    </source>
</evidence>
<evidence type="ECO:0000259" key="14">
    <source>
        <dbReference type="SMART" id="SM01124"/>
    </source>
</evidence>
<dbReference type="VEuPathDB" id="FungiDB:BCV72DRAFT_304154"/>
<gene>
    <name evidence="15" type="ORF">BCV72DRAFT_304154</name>
</gene>